<dbReference type="KEGG" id="loa:LOAG_03755"/>
<evidence type="ECO:0000313" key="1">
    <source>
        <dbReference type="EMBL" id="EFO24731.1"/>
    </source>
</evidence>
<organism evidence="1">
    <name type="scientific">Loa loa</name>
    <name type="common">Eye worm</name>
    <name type="synonym">Filaria loa</name>
    <dbReference type="NCBI Taxonomy" id="7209"/>
    <lineage>
        <taxon>Eukaryota</taxon>
        <taxon>Metazoa</taxon>
        <taxon>Ecdysozoa</taxon>
        <taxon>Nematoda</taxon>
        <taxon>Chromadorea</taxon>
        <taxon>Rhabditida</taxon>
        <taxon>Spirurina</taxon>
        <taxon>Spiruromorpha</taxon>
        <taxon>Filarioidea</taxon>
        <taxon>Onchocercidae</taxon>
        <taxon>Loa</taxon>
    </lineage>
</organism>
<proteinExistence type="predicted"/>
<dbReference type="GeneID" id="9941146"/>
<dbReference type="EMBL" id="JH712291">
    <property type="protein sequence ID" value="EFO24731.1"/>
    <property type="molecule type" value="Genomic_DNA"/>
</dbReference>
<dbReference type="InParanoid" id="A0A1S0U5M7"/>
<dbReference type="AlphaFoldDB" id="A0A1S0U5M7"/>
<protein>
    <submittedName>
        <fullName evidence="1">Uncharacterized protein</fullName>
    </submittedName>
</protein>
<reference evidence="1" key="1">
    <citation type="submission" date="2012-04" db="EMBL/GenBank/DDBJ databases">
        <title>The Genome Sequence of Loa loa.</title>
        <authorList>
            <consortium name="The Broad Institute Genome Sequencing Platform"/>
            <consortium name="Broad Institute Genome Sequencing Center for Infectious Disease"/>
            <person name="Nutman T.B."/>
            <person name="Fink D.L."/>
            <person name="Russ C."/>
            <person name="Young S."/>
            <person name="Zeng Q."/>
            <person name="Gargeya S."/>
            <person name="Alvarado L."/>
            <person name="Berlin A."/>
            <person name="Chapman S.B."/>
            <person name="Chen Z."/>
            <person name="Freedman E."/>
            <person name="Gellesch M."/>
            <person name="Goldberg J."/>
            <person name="Griggs A."/>
            <person name="Gujja S."/>
            <person name="Heilman E.R."/>
            <person name="Heiman D."/>
            <person name="Howarth C."/>
            <person name="Mehta T."/>
            <person name="Neiman D."/>
            <person name="Pearson M."/>
            <person name="Roberts A."/>
            <person name="Saif S."/>
            <person name="Shea T."/>
            <person name="Shenoy N."/>
            <person name="Sisk P."/>
            <person name="Stolte C."/>
            <person name="Sykes S."/>
            <person name="White J."/>
            <person name="Yandava C."/>
            <person name="Haas B."/>
            <person name="Henn M.R."/>
            <person name="Nusbaum C."/>
            <person name="Birren B."/>
        </authorList>
    </citation>
    <scope>NUCLEOTIDE SEQUENCE [LARGE SCALE GENOMIC DNA]</scope>
</reference>
<dbReference type="RefSeq" id="XP_003139340.1">
    <property type="nucleotide sequence ID" value="XM_003139292.1"/>
</dbReference>
<accession>A0A1S0U5M7</accession>
<name>A0A1S0U5M7_LOALO</name>
<dbReference type="CTD" id="9941146"/>
<sequence>MEHLEQSGIPAVGKHFPEISLYNFKRKMINSRKKKEQKELEKRIADDNTAYFAVPATDQHYVNNLTLRVSEEQNQQV</sequence>
<gene>
    <name evidence="1" type="ORF">LOAG_03755</name>
</gene>